<accession>A0A3T0N3V0</accession>
<dbReference type="EMBL" id="CP033219">
    <property type="protein sequence ID" value="AZV78705.1"/>
    <property type="molecule type" value="Genomic_DNA"/>
</dbReference>
<dbReference type="RefSeq" id="WP_127749258.1">
    <property type="nucleotide sequence ID" value="NZ_CP033219.1"/>
</dbReference>
<protein>
    <recommendedName>
        <fullName evidence="3">Sulfotransferase</fullName>
    </recommendedName>
</protein>
<gene>
    <name evidence="1" type="ORF">EBB79_13030</name>
</gene>
<dbReference type="Proteomes" id="UP000283063">
    <property type="component" value="Chromosome"/>
</dbReference>
<evidence type="ECO:0000313" key="1">
    <source>
        <dbReference type="EMBL" id="AZV78705.1"/>
    </source>
</evidence>
<sequence>MEKQDATVEFQPMVNFVVAGAQKSGTTALRSFLSQHPDIGLVDGGSETHFFNKHSAAAARKDYDLYHAMYTPQALSLWIAEDEAATRR</sequence>
<evidence type="ECO:0000313" key="2">
    <source>
        <dbReference type="Proteomes" id="UP000283063"/>
    </source>
</evidence>
<dbReference type="AlphaFoldDB" id="A0A3T0N3V0"/>
<dbReference type="KEGG" id="sedi:EBB79_13030"/>
<organism evidence="1 2">
    <name type="scientific">Parasedimentitalea marina</name>
    <dbReference type="NCBI Taxonomy" id="2483033"/>
    <lineage>
        <taxon>Bacteria</taxon>
        <taxon>Pseudomonadati</taxon>
        <taxon>Pseudomonadota</taxon>
        <taxon>Alphaproteobacteria</taxon>
        <taxon>Rhodobacterales</taxon>
        <taxon>Paracoccaceae</taxon>
        <taxon>Parasedimentitalea</taxon>
    </lineage>
</organism>
<dbReference type="Pfam" id="PF13469">
    <property type="entry name" value="Sulfotransfer_3"/>
    <property type="match status" value="1"/>
</dbReference>
<proteinExistence type="predicted"/>
<dbReference type="SUPFAM" id="SSF52540">
    <property type="entry name" value="P-loop containing nucleoside triphosphate hydrolases"/>
    <property type="match status" value="1"/>
</dbReference>
<keyword evidence="2" id="KW-1185">Reference proteome</keyword>
<dbReference type="OrthoDB" id="7210452at2"/>
<evidence type="ECO:0008006" key="3">
    <source>
        <dbReference type="Google" id="ProtNLM"/>
    </source>
</evidence>
<reference evidence="1 2" key="1">
    <citation type="submission" date="2018-10" db="EMBL/GenBank/DDBJ databases">
        <title>Parasedimentitalea marina sp. nov., a psychrophilic bacterium isolated from deep seawater of the New Britain Trench.</title>
        <authorList>
            <person name="Cao J."/>
        </authorList>
    </citation>
    <scope>NUCLEOTIDE SEQUENCE [LARGE SCALE GENOMIC DNA]</scope>
    <source>
        <strain evidence="1 2">W43</strain>
    </source>
</reference>
<dbReference type="InterPro" id="IPR027417">
    <property type="entry name" value="P-loop_NTPase"/>
</dbReference>
<dbReference type="Gene3D" id="3.40.50.300">
    <property type="entry name" value="P-loop containing nucleotide triphosphate hydrolases"/>
    <property type="match status" value="1"/>
</dbReference>
<name>A0A3T0N3V0_9RHOB</name>